<protein>
    <submittedName>
        <fullName evidence="1">Uncharacterized protein</fullName>
    </submittedName>
</protein>
<keyword evidence="2" id="KW-1185">Reference proteome</keyword>
<dbReference type="EMBL" id="JBJXBP010000005">
    <property type="protein sequence ID" value="KAL3831051.1"/>
    <property type="molecule type" value="Genomic_DNA"/>
</dbReference>
<accession>A0ABD3T2A3</accession>
<dbReference type="AlphaFoldDB" id="A0ABD3T2A3"/>
<name>A0ABD3T2A3_9LAMI</name>
<evidence type="ECO:0000313" key="2">
    <source>
        <dbReference type="Proteomes" id="UP001634393"/>
    </source>
</evidence>
<sequence>MPILELEKEFLAEGKVPSKIDIFVSSRARNGKPPVNEHTTGRIVSIYLKVLLFSVNGLVDI</sequence>
<proteinExistence type="predicted"/>
<dbReference type="Proteomes" id="UP001634393">
    <property type="component" value="Unassembled WGS sequence"/>
</dbReference>
<organism evidence="1 2">
    <name type="scientific">Penstemon smallii</name>
    <dbReference type="NCBI Taxonomy" id="265156"/>
    <lineage>
        <taxon>Eukaryota</taxon>
        <taxon>Viridiplantae</taxon>
        <taxon>Streptophyta</taxon>
        <taxon>Embryophyta</taxon>
        <taxon>Tracheophyta</taxon>
        <taxon>Spermatophyta</taxon>
        <taxon>Magnoliopsida</taxon>
        <taxon>eudicotyledons</taxon>
        <taxon>Gunneridae</taxon>
        <taxon>Pentapetalae</taxon>
        <taxon>asterids</taxon>
        <taxon>lamiids</taxon>
        <taxon>Lamiales</taxon>
        <taxon>Plantaginaceae</taxon>
        <taxon>Cheloneae</taxon>
        <taxon>Penstemon</taxon>
    </lineage>
</organism>
<reference evidence="1 2" key="1">
    <citation type="submission" date="2024-12" db="EMBL/GenBank/DDBJ databases">
        <title>The unique morphological basis and parallel evolutionary history of personate flowers in Penstemon.</title>
        <authorList>
            <person name="Depatie T.H."/>
            <person name="Wessinger C.A."/>
        </authorList>
    </citation>
    <scope>NUCLEOTIDE SEQUENCE [LARGE SCALE GENOMIC DNA]</scope>
    <source>
        <strain evidence="1">WTNN_2</strain>
        <tissue evidence="1">Leaf</tissue>
    </source>
</reference>
<comment type="caution">
    <text evidence="1">The sequence shown here is derived from an EMBL/GenBank/DDBJ whole genome shotgun (WGS) entry which is preliminary data.</text>
</comment>
<evidence type="ECO:0000313" key="1">
    <source>
        <dbReference type="EMBL" id="KAL3831051.1"/>
    </source>
</evidence>
<gene>
    <name evidence="1" type="ORF">ACJIZ3_019853</name>
</gene>